<organism evidence="1 2">
    <name type="scientific">Araneus ventricosus</name>
    <name type="common">Orbweaver spider</name>
    <name type="synonym">Epeira ventricosa</name>
    <dbReference type="NCBI Taxonomy" id="182803"/>
    <lineage>
        <taxon>Eukaryota</taxon>
        <taxon>Metazoa</taxon>
        <taxon>Ecdysozoa</taxon>
        <taxon>Arthropoda</taxon>
        <taxon>Chelicerata</taxon>
        <taxon>Arachnida</taxon>
        <taxon>Araneae</taxon>
        <taxon>Araneomorphae</taxon>
        <taxon>Entelegynae</taxon>
        <taxon>Araneoidea</taxon>
        <taxon>Araneidae</taxon>
        <taxon>Araneus</taxon>
    </lineage>
</organism>
<accession>A0A4Y2VVA9</accession>
<reference evidence="1 2" key="1">
    <citation type="journal article" date="2019" name="Sci. Rep.">
        <title>Orb-weaving spider Araneus ventricosus genome elucidates the spidroin gene catalogue.</title>
        <authorList>
            <person name="Kono N."/>
            <person name="Nakamura H."/>
            <person name="Ohtoshi R."/>
            <person name="Moran D.A.P."/>
            <person name="Shinohara A."/>
            <person name="Yoshida Y."/>
            <person name="Fujiwara M."/>
            <person name="Mori M."/>
            <person name="Tomita M."/>
            <person name="Arakawa K."/>
        </authorList>
    </citation>
    <scope>NUCLEOTIDE SEQUENCE [LARGE SCALE GENOMIC DNA]</scope>
</reference>
<evidence type="ECO:0000313" key="1">
    <source>
        <dbReference type="EMBL" id="GBO28318.1"/>
    </source>
</evidence>
<dbReference type="AlphaFoldDB" id="A0A4Y2VVA9"/>
<dbReference type="Proteomes" id="UP000499080">
    <property type="component" value="Unassembled WGS sequence"/>
</dbReference>
<sequence length="115" mass="13200">MLVTVELKLHEKLADRNRTGRPEMIASKPEGQIQRLSCKQIMFIPQIKDEILLTCVSRTIRKALHINPNAAYKKLKGKTPLSERRIDSLINFAPELLPPLGILLSFSEEIFFLFK</sequence>
<gene>
    <name evidence="1" type="ORF">AVEN_217069_1</name>
</gene>
<name>A0A4Y2VVA9_ARAVE</name>
<evidence type="ECO:0000313" key="2">
    <source>
        <dbReference type="Proteomes" id="UP000499080"/>
    </source>
</evidence>
<protein>
    <submittedName>
        <fullName evidence="1">Uncharacterized protein</fullName>
    </submittedName>
</protein>
<dbReference type="EMBL" id="BGPR01051362">
    <property type="protein sequence ID" value="GBO28318.1"/>
    <property type="molecule type" value="Genomic_DNA"/>
</dbReference>
<comment type="caution">
    <text evidence="1">The sequence shown here is derived from an EMBL/GenBank/DDBJ whole genome shotgun (WGS) entry which is preliminary data.</text>
</comment>
<proteinExistence type="predicted"/>
<keyword evidence="2" id="KW-1185">Reference proteome</keyword>